<dbReference type="Proteomes" id="UP000010798">
    <property type="component" value="Chromosome"/>
</dbReference>
<dbReference type="InterPro" id="IPR050553">
    <property type="entry name" value="Thioredoxin_ResA/DsbE_sf"/>
</dbReference>
<dbReference type="OrthoDB" id="261812at2"/>
<dbReference type="eggNOG" id="COG0526">
    <property type="taxonomic scope" value="Bacteria"/>
</dbReference>
<name>L0DDI5_SINAD</name>
<dbReference type="SUPFAM" id="SSF52833">
    <property type="entry name" value="Thioredoxin-like"/>
    <property type="match status" value="1"/>
</dbReference>
<feature type="region of interest" description="Disordered" evidence="5">
    <location>
        <begin position="28"/>
        <end position="80"/>
    </location>
</feature>
<dbReference type="Gene3D" id="3.40.30.10">
    <property type="entry name" value="Glutaredoxin"/>
    <property type="match status" value="1"/>
</dbReference>
<dbReference type="GO" id="GO:0017004">
    <property type="term" value="P:cytochrome complex assembly"/>
    <property type="evidence" value="ECO:0007669"/>
    <property type="project" value="UniProtKB-KW"/>
</dbReference>
<sequence>MTSILRVSSRPFLILALALTGCGEAADPNVTTAPESHSAPAPATAPTETAPVAQTTDSSKEPETTPAAAIVSPTEEAATSPAEATAKVEVTTTEGAAKLEPIKFDEFLKRVANKDAKFTLVDVWASWCLPCKENFPHLVEMNAKFADKGLSVASLSFDDPTEPKQVKDAIEFLTAKKAVFANYLLDEEQGVGNEKLNIGAIPAVFIYGPDGKEVKRYTMDDPNHQFTYEEVEKDVMTLLDGKPLPKDEKSEPAEK</sequence>
<feature type="chain" id="PRO_5003940080" evidence="6">
    <location>
        <begin position="26"/>
        <end position="255"/>
    </location>
</feature>
<keyword evidence="2" id="KW-0201">Cytochrome c-type biogenesis</keyword>
<dbReference type="PANTHER" id="PTHR42852">
    <property type="entry name" value="THIOL:DISULFIDE INTERCHANGE PROTEIN DSBE"/>
    <property type="match status" value="1"/>
</dbReference>
<evidence type="ECO:0000256" key="3">
    <source>
        <dbReference type="ARBA" id="ARBA00023157"/>
    </source>
</evidence>
<dbReference type="PANTHER" id="PTHR42852:SF6">
    <property type="entry name" value="THIOL:DISULFIDE INTERCHANGE PROTEIN DSBE"/>
    <property type="match status" value="1"/>
</dbReference>
<keyword evidence="4" id="KW-0676">Redox-active center</keyword>
<dbReference type="InterPro" id="IPR013766">
    <property type="entry name" value="Thioredoxin_domain"/>
</dbReference>
<evidence type="ECO:0000313" key="8">
    <source>
        <dbReference type="EMBL" id="AGA27429.1"/>
    </source>
</evidence>
<keyword evidence="6" id="KW-0732">Signal</keyword>
<comment type="subcellular location">
    <subcellularLocation>
        <location evidence="1">Cell envelope</location>
    </subcellularLocation>
</comment>
<dbReference type="CDD" id="cd02966">
    <property type="entry name" value="TlpA_like_family"/>
    <property type="match status" value="1"/>
</dbReference>
<keyword evidence="9" id="KW-1185">Reference proteome</keyword>
<dbReference type="STRING" id="886293.Sinac_3156"/>
<feature type="compositionally biased region" description="Low complexity" evidence="5">
    <location>
        <begin position="31"/>
        <end position="56"/>
    </location>
</feature>
<keyword evidence="3" id="KW-1015">Disulfide bond</keyword>
<dbReference type="InterPro" id="IPR036249">
    <property type="entry name" value="Thioredoxin-like_sf"/>
</dbReference>
<dbReference type="EMBL" id="CP003364">
    <property type="protein sequence ID" value="AGA27429.1"/>
    <property type="molecule type" value="Genomic_DNA"/>
</dbReference>
<reference evidence="8 9" key="1">
    <citation type="submission" date="2012-02" db="EMBL/GenBank/DDBJ databases">
        <title>Complete sequence of chromosome of Singulisphaera acidiphila DSM 18658.</title>
        <authorList>
            <consortium name="US DOE Joint Genome Institute (JGI-PGF)"/>
            <person name="Lucas S."/>
            <person name="Copeland A."/>
            <person name="Lapidus A."/>
            <person name="Glavina del Rio T."/>
            <person name="Dalin E."/>
            <person name="Tice H."/>
            <person name="Bruce D."/>
            <person name="Goodwin L."/>
            <person name="Pitluck S."/>
            <person name="Peters L."/>
            <person name="Ovchinnikova G."/>
            <person name="Chertkov O."/>
            <person name="Kyrpides N."/>
            <person name="Mavromatis K."/>
            <person name="Ivanova N."/>
            <person name="Brettin T."/>
            <person name="Detter J.C."/>
            <person name="Han C."/>
            <person name="Larimer F."/>
            <person name="Land M."/>
            <person name="Hauser L."/>
            <person name="Markowitz V."/>
            <person name="Cheng J.-F."/>
            <person name="Hugenholtz P."/>
            <person name="Woyke T."/>
            <person name="Wu D."/>
            <person name="Tindall B."/>
            <person name="Pomrenke H."/>
            <person name="Brambilla E."/>
            <person name="Klenk H.-P."/>
            <person name="Eisen J.A."/>
        </authorList>
    </citation>
    <scope>NUCLEOTIDE SEQUENCE [LARGE SCALE GENOMIC DNA]</scope>
    <source>
        <strain evidence="9">ATCC BAA-1392 / DSM 18658 / VKM B-2454 / MOB10</strain>
    </source>
</reference>
<dbReference type="RefSeq" id="WP_015246577.1">
    <property type="nucleotide sequence ID" value="NC_019892.1"/>
</dbReference>
<evidence type="ECO:0000256" key="2">
    <source>
        <dbReference type="ARBA" id="ARBA00022748"/>
    </source>
</evidence>
<dbReference type="PROSITE" id="PS00194">
    <property type="entry name" value="THIOREDOXIN_1"/>
    <property type="match status" value="1"/>
</dbReference>
<evidence type="ECO:0000259" key="7">
    <source>
        <dbReference type="PROSITE" id="PS51352"/>
    </source>
</evidence>
<protein>
    <submittedName>
        <fullName evidence="8">Thiol:disulfide interchange protein</fullName>
    </submittedName>
</protein>
<dbReference type="InterPro" id="IPR017937">
    <property type="entry name" value="Thioredoxin_CS"/>
</dbReference>
<dbReference type="GO" id="GO:0030313">
    <property type="term" value="C:cell envelope"/>
    <property type="evidence" value="ECO:0007669"/>
    <property type="project" value="UniProtKB-SubCell"/>
</dbReference>
<gene>
    <name evidence="8" type="ordered locus">Sinac_3156</name>
</gene>
<feature type="signal peptide" evidence="6">
    <location>
        <begin position="1"/>
        <end position="25"/>
    </location>
</feature>
<evidence type="ECO:0000313" key="9">
    <source>
        <dbReference type="Proteomes" id="UP000010798"/>
    </source>
</evidence>
<evidence type="ECO:0000256" key="1">
    <source>
        <dbReference type="ARBA" id="ARBA00004196"/>
    </source>
</evidence>
<accession>L0DDI5</accession>
<evidence type="ECO:0000256" key="6">
    <source>
        <dbReference type="SAM" id="SignalP"/>
    </source>
</evidence>
<evidence type="ECO:0000256" key="5">
    <source>
        <dbReference type="SAM" id="MobiDB-lite"/>
    </source>
</evidence>
<dbReference type="PROSITE" id="PS51257">
    <property type="entry name" value="PROKAR_LIPOPROTEIN"/>
    <property type="match status" value="1"/>
</dbReference>
<proteinExistence type="predicted"/>
<dbReference type="PROSITE" id="PS51352">
    <property type="entry name" value="THIOREDOXIN_2"/>
    <property type="match status" value="1"/>
</dbReference>
<dbReference type="InterPro" id="IPR000866">
    <property type="entry name" value="AhpC/TSA"/>
</dbReference>
<dbReference type="Pfam" id="PF00578">
    <property type="entry name" value="AhpC-TSA"/>
    <property type="match status" value="1"/>
</dbReference>
<dbReference type="KEGG" id="saci:Sinac_3156"/>
<dbReference type="AlphaFoldDB" id="L0DDI5"/>
<dbReference type="HOGENOM" id="CLU_1089474_0_0_0"/>
<dbReference type="GO" id="GO:0016209">
    <property type="term" value="F:antioxidant activity"/>
    <property type="evidence" value="ECO:0007669"/>
    <property type="project" value="InterPro"/>
</dbReference>
<evidence type="ECO:0000256" key="4">
    <source>
        <dbReference type="ARBA" id="ARBA00023284"/>
    </source>
</evidence>
<dbReference type="GO" id="GO:0016491">
    <property type="term" value="F:oxidoreductase activity"/>
    <property type="evidence" value="ECO:0007669"/>
    <property type="project" value="InterPro"/>
</dbReference>
<organism evidence="8 9">
    <name type="scientific">Singulisphaera acidiphila (strain ATCC BAA-1392 / DSM 18658 / VKM B-2454 / MOB10)</name>
    <dbReference type="NCBI Taxonomy" id="886293"/>
    <lineage>
        <taxon>Bacteria</taxon>
        <taxon>Pseudomonadati</taxon>
        <taxon>Planctomycetota</taxon>
        <taxon>Planctomycetia</taxon>
        <taxon>Isosphaerales</taxon>
        <taxon>Isosphaeraceae</taxon>
        <taxon>Singulisphaera</taxon>
    </lineage>
</organism>
<feature type="domain" description="Thioredoxin" evidence="7">
    <location>
        <begin position="79"/>
        <end position="240"/>
    </location>
</feature>